<dbReference type="InterPro" id="IPR013342">
    <property type="entry name" value="Mandelate_racemase_C"/>
</dbReference>
<comment type="caution">
    <text evidence="5">The sequence shown here is derived from an EMBL/GenBank/DDBJ whole genome shotgun (WGS) entry which is preliminary data.</text>
</comment>
<dbReference type="Pfam" id="PF02746">
    <property type="entry name" value="MR_MLE_N"/>
    <property type="match status" value="1"/>
</dbReference>
<evidence type="ECO:0000259" key="4">
    <source>
        <dbReference type="SMART" id="SM00922"/>
    </source>
</evidence>
<name>A0ABQ5W340_9HYPH</name>
<dbReference type="InterPro" id="IPR029017">
    <property type="entry name" value="Enolase-like_N"/>
</dbReference>
<evidence type="ECO:0000256" key="1">
    <source>
        <dbReference type="ARBA" id="ARBA00001946"/>
    </source>
</evidence>
<proteinExistence type="predicted"/>
<keyword evidence="3" id="KW-0460">Magnesium</keyword>
<evidence type="ECO:0000313" key="5">
    <source>
        <dbReference type="EMBL" id="GLQ54276.1"/>
    </source>
</evidence>
<dbReference type="Proteomes" id="UP001156691">
    <property type="component" value="Unassembled WGS sequence"/>
</dbReference>
<dbReference type="InterPro" id="IPR013341">
    <property type="entry name" value="Mandelate_racemase_N_dom"/>
</dbReference>
<comment type="cofactor">
    <cofactor evidence="1">
        <name>Mg(2+)</name>
        <dbReference type="ChEBI" id="CHEBI:18420"/>
    </cofactor>
</comment>
<accession>A0ABQ5W340</accession>
<dbReference type="InterPro" id="IPR046945">
    <property type="entry name" value="RHMD-like"/>
</dbReference>
<dbReference type="SUPFAM" id="SSF54826">
    <property type="entry name" value="Enolase N-terminal domain-like"/>
    <property type="match status" value="1"/>
</dbReference>
<gene>
    <name evidence="5" type="primary">rhmD</name>
    <name evidence="5" type="ORF">GCM10010862_15350</name>
</gene>
<dbReference type="InterPro" id="IPR036849">
    <property type="entry name" value="Enolase-like_C_sf"/>
</dbReference>
<feature type="domain" description="Mandelate racemase/muconate lactonizing enzyme C-terminal" evidence="4">
    <location>
        <begin position="168"/>
        <end position="266"/>
    </location>
</feature>
<dbReference type="RefSeq" id="WP_284339711.1">
    <property type="nucleotide sequence ID" value="NZ_BSNS01000007.1"/>
</dbReference>
<evidence type="ECO:0000256" key="3">
    <source>
        <dbReference type="ARBA" id="ARBA00022842"/>
    </source>
</evidence>
<dbReference type="SFLD" id="SFLDS00001">
    <property type="entry name" value="Enolase"/>
    <property type="match status" value="1"/>
</dbReference>
<organism evidence="5 6">
    <name type="scientific">Devosia nitrariae</name>
    <dbReference type="NCBI Taxonomy" id="2071872"/>
    <lineage>
        <taxon>Bacteria</taxon>
        <taxon>Pseudomonadati</taxon>
        <taxon>Pseudomonadota</taxon>
        <taxon>Alphaproteobacteria</taxon>
        <taxon>Hyphomicrobiales</taxon>
        <taxon>Devosiaceae</taxon>
        <taxon>Devosia</taxon>
    </lineage>
</organism>
<dbReference type="Gene3D" id="3.20.20.120">
    <property type="entry name" value="Enolase-like C-terminal domain"/>
    <property type="match status" value="1"/>
</dbReference>
<sequence length="400" mass="43480">MTRSPFRITAVRVFLVASKGNGGDYFQQGAGHWVIDSLIANPMSGYADYREKRSSWGIGALGSIVVELESEGGVTGVATGFGGPPAAWLVAHHFSRFLVGADARNINLIWDQMYRASMPYGRKGLPVATISVVDLALWDLVGKLRDEPVYNLIGGLTREEISFYCTGPSAAAIKGHGFWGAKVPLPHGPHDGREGLKANIAFLAGHREAVGADFPLMVDCYMSLTVPYAIELAQAAKPLGIHWWEEVLSPDDVEGFRQLKAAHPTLKWTTGEHEYTRYGFRRLIEERTVDILQPDVMWVGGLTELLRIAAHASAYDIPVIPHGSGPYSYHFIASQPQPPVCEYVAASADGLTIRPVFGDLFSGEALPVEGRLRVGDAPGFGMTIADRDKLVPLNEEALGK</sequence>
<dbReference type="PANTHER" id="PTHR13794">
    <property type="entry name" value="ENOLASE SUPERFAMILY, MANDELATE RACEMASE"/>
    <property type="match status" value="1"/>
</dbReference>
<keyword evidence="6" id="KW-1185">Reference proteome</keyword>
<keyword evidence="2" id="KW-0479">Metal-binding</keyword>
<dbReference type="PANTHER" id="PTHR13794:SF58">
    <property type="entry name" value="MITOCHONDRIAL ENOLASE SUPERFAMILY MEMBER 1"/>
    <property type="match status" value="1"/>
</dbReference>
<dbReference type="SMART" id="SM00922">
    <property type="entry name" value="MR_MLE"/>
    <property type="match status" value="1"/>
</dbReference>
<dbReference type="Pfam" id="PF13378">
    <property type="entry name" value="MR_MLE_C"/>
    <property type="match status" value="1"/>
</dbReference>
<dbReference type="SFLD" id="SFLDG00179">
    <property type="entry name" value="mandelate_racemase"/>
    <property type="match status" value="1"/>
</dbReference>
<evidence type="ECO:0000256" key="2">
    <source>
        <dbReference type="ARBA" id="ARBA00022723"/>
    </source>
</evidence>
<dbReference type="InterPro" id="IPR029065">
    <property type="entry name" value="Enolase_C-like"/>
</dbReference>
<dbReference type="NCBIfam" id="NF011968">
    <property type="entry name" value="PRK15440.1"/>
    <property type="match status" value="1"/>
</dbReference>
<dbReference type="SUPFAM" id="SSF51604">
    <property type="entry name" value="Enolase C-terminal domain-like"/>
    <property type="match status" value="1"/>
</dbReference>
<protein>
    <submittedName>
        <fullName evidence="5">L-rhamnonate dehydratase</fullName>
    </submittedName>
</protein>
<dbReference type="EMBL" id="BSNS01000007">
    <property type="protein sequence ID" value="GLQ54276.1"/>
    <property type="molecule type" value="Genomic_DNA"/>
</dbReference>
<reference evidence="6" key="1">
    <citation type="journal article" date="2019" name="Int. J. Syst. Evol. Microbiol.">
        <title>The Global Catalogue of Microorganisms (GCM) 10K type strain sequencing project: providing services to taxonomists for standard genome sequencing and annotation.</title>
        <authorList>
            <consortium name="The Broad Institute Genomics Platform"/>
            <consortium name="The Broad Institute Genome Sequencing Center for Infectious Disease"/>
            <person name="Wu L."/>
            <person name="Ma J."/>
        </authorList>
    </citation>
    <scope>NUCLEOTIDE SEQUENCE [LARGE SCALE GENOMIC DNA]</scope>
    <source>
        <strain evidence="6">NBRC 112416</strain>
    </source>
</reference>
<dbReference type="Gene3D" id="3.30.390.10">
    <property type="entry name" value="Enolase-like, N-terminal domain"/>
    <property type="match status" value="1"/>
</dbReference>
<evidence type="ECO:0000313" key="6">
    <source>
        <dbReference type="Proteomes" id="UP001156691"/>
    </source>
</evidence>